<name>A0AAP4FYY1_9ENTR</name>
<feature type="transmembrane region" description="Helical" evidence="6">
    <location>
        <begin position="291"/>
        <end position="311"/>
    </location>
</feature>
<dbReference type="Pfam" id="PF07690">
    <property type="entry name" value="MFS_1"/>
    <property type="match status" value="1"/>
</dbReference>
<feature type="transmembrane region" description="Helical" evidence="6">
    <location>
        <begin position="172"/>
        <end position="192"/>
    </location>
</feature>
<dbReference type="RefSeq" id="WP_282492797.1">
    <property type="nucleotide sequence ID" value="NZ_JASCAP010000019.1"/>
</dbReference>
<evidence type="ECO:0000256" key="1">
    <source>
        <dbReference type="ARBA" id="ARBA00004141"/>
    </source>
</evidence>
<feature type="transmembrane region" description="Helical" evidence="6">
    <location>
        <begin position="251"/>
        <end position="270"/>
    </location>
</feature>
<feature type="transmembrane region" description="Helical" evidence="6">
    <location>
        <begin position="317"/>
        <end position="339"/>
    </location>
</feature>
<feature type="transmembrane region" description="Helical" evidence="6">
    <location>
        <begin position="142"/>
        <end position="160"/>
    </location>
</feature>
<dbReference type="AlphaFoldDB" id="A0AAP4FYY1"/>
<feature type="domain" description="Major facilitator superfamily (MFS) profile" evidence="7">
    <location>
        <begin position="8"/>
        <end position="414"/>
    </location>
</feature>
<organism evidence="8 9">
    <name type="scientific">Lelliottia wanjuensis</name>
    <dbReference type="NCBI Taxonomy" id="3050585"/>
    <lineage>
        <taxon>Bacteria</taxon>
        <taxon>Pseudomonadati</taxon>
        <taxon>Pseudomonadota</taxon>
        <taxon>Gammaproteobacteria</taxon>
        <taxon>Enterobacterales</taxon>
        <taxon>Enterobacteriaceae</taxon>
        <taxon>Lelliottia</taxon>
    </lineage>
</organism>
<gene>
    <name evidence="8" type="ORF">QQF32_23765</name>
</gene>
<keyword evidence="3 6" id="KW-0812">Transmembrane</keyword>
<evidence type="ECO:0000256" key="5">
    <source>
        <dbReference type="ARBA" id="ARBA00023136"/>
    </source>
</evidence>
<feature type="transmembrane region" description="Helical" evidence="6">
    <location>
        <begin position="351"/>
        <end position="372"/>
    </location>
</feature>
<dbReference type="GO" id="GO:0016020">
    <property type="term" value="C:membrane"/>
    <property type="evidence" value="ECO:0007669"/>
    <property type="project" value="UniProtKB-SubCell"/>
</dbReference>
<evidence type="ECO:0000256" key="6">
    <source>
        <dbReference type="SAM" id="Phobius"/>
    </source>
</evidence>
<comment type="subcellular location">
    <subcellularLocation>
        <location evidence="1">Membrane</location>
        <topology evidence="1">Multi-pass membrane protein</topology>
    </subcellularLocation>
</comment>
<dbReference type="EMBL" id="JASSOM010000093">
    <property type="protein sequence ID" value="MDK9366218.1"/>
    <property type="molecule type" value="Genomic_DNA"/>
</dbReference>
<feature type="transmembrane region" description="Helical" evidence="6">
    <location>
        <begin position="225"/>
        <end position="245"/>
    </location>
</feature>
<feature type="transmembrane region" description="Helical" evidence="6">
    <location>
        <begin position="101"/>
        <end position="121"/>
    </location>
</feature>
<dbReference type="PROSITE" id="PS50850">
    <property type="entry name" value="MFS"/>
    <property type="match status" value="1"/>
</dbReference>
<feature type="transmembrane region" description="Helical" evidence="6">
    <location>
        <begin position="392"/>
        <end position="410"/>
    </location>
</feature>
<feature type="transmembrane region" description="Helical" evidence="6">
    <location>
        <begin position="47"/>
        <end position="65"/>
    </location>
</feature>
<dbReference type="PANTHER" id="PTHR43184:SF12">
    <property type="entry name" value="SUGAR PHOSPHATE EXCHANGER 3"/>
    <property type="match status" value="1"/>
</dbReference>
<evidence type="ECO:0000256" key="3">
    <source>
        <dbReference type="ARBA" id="ARBA00022692"/>
    </source>
</evidence>
<dbReference type="GeneID" id="97185021"/>
<dbReference type="InterPro" id="IPR036259">
    <property type="entry name" value="MFS_trans_sf"/>
</dbReference>
<dbReference type="Proteomes" id="UP001223214">
    <property type="component" value="Unassembled WGS sequence"/>
</dbReference>
<evidence type="ECO:0000259" key="7">
    <source>
        <dbReference type="PROSITE" id="PS50850"/>
    </source>
</evidence>
<reference evidence="8 9" key="1">
    <citation type="submission" date="2023-06" db="EMBL/GenBank/DDBJ databases">
        <title>Identification and characterization of antibiotic-resistant Gram-negative bacteria.</title>
        <authorList>
            <person name="Cho G.-S."/>
            <person name="Lee J."/>
            <person name="Tai E."/>
            <person name="Jeong S."/>
            <person name="Kim I."/>
            <person name="Kim B.-E."/>
            <person name="Jeong M.-I."/>
            <person name="Oh K.-K."/>
            <person name="Franz C.M.A.P."/>
        </authorList>
    </citation>
    <scope>NUCLEOTIDE SEQUENCE [LARGE SCALE GENOMIC DNA]</scope>
    <source>
        <strain evidence="8 9">V106_12</strain>
    </source>
</reference>
<dbReference type="PANTHER" id="PTHR43184">
    <property type="entry name" value="MAJOR FACILITATOR SUPERFAMILY TRANSPORTER 16, ISOFORM B"/>
    <property type="match status" value="1"/>
</dbReference>
<dbReference type="GO" id="GO:0022857">
    <property type="term" value="F:transmembrane transporter activity"/>
    <property type="evidence" value="ECO:0007669"/>
    <property type="project" value="InterPro"/>
</dbReference>
<dbReference type="InterPro" id="IPR020846">
    <property type="entry name" value="MFS_dom"/>
</dbReference>
<feature type="transmembrane region" description="Helical" evidence="6">
    <location>
        <begin position="12"/>
        <end position="32"/>
    </location>
</feature>
<feature type="transmembrane region" description="Helical" evidence="6">
    <location>
        <begin position="77"/>
        <end position="95"/>
    </location>
</feature>
<protein>
    <submittedName>
        <fullName evidence="8">MFS transporter</fullName>
    </submittedName>
</protein>
<comment type="caution">
    <text evidence="8">The sequence shown here is derived from an EMBL/GenBank/DDBJ whole genome shotgun (WGS) entry which is preliminary data.</text>
</comment>
<dbReference type="CDD" id="cd06174">
    <property type="entry name" value="MFS"/>
    <property type="match status" value="1"/>
</dbReference>
<evidence type="ECO:0000313" key="9">
    <source>
        <dbReference type="Proteomes" id="UP001223214"/>
    </source>
</evidence>
<dbReference type="Gene3D" id="1.20.1250.20">
    <property type="entry name" value="MFS general substrate transporter like domains"/>
    <property type="match status" value="2"/>
</dbReference>
<keyword evidence="4 6" id="KW-1133">Transmembrane helix</keyword>
<evidence type="ECO:0000256" key="2">
    <source>
        <dbReference type="ARBA" id="ARBA00022475"/>
    </source>
</evidence>
<sequence>MQHSPWRRWITLAIISFSGGVSFDLAYLRYIYQIPMAKFMGFSNTEIGLIMSTFGITAIILYAPSGVIADKFSHRKMITSAMIITGLLGFIMATYPPLWVMLLIQVAFAITTILMLWSVSIKAASMLGDSSEQGKIMGWMEGLRGVGVMSLAVFTMWAFSRFAPDDANSLKTVIMIYSVVYILLGILCWFFVADGTSQNAPGAVADKKTFQLSDILSVLRISTTWYCSLIIFGVYTIYAILSYSTNYLTEMYGMSLVAASYMGIVINKIFRAFCGPLGGIITTYSRVKSPTRVIQILSVVSALTLAALLATNSQPQSVAIGIGLILLLAFTCYASRGLYFACPGEARTPTFIMGTTVGICSVIGFLPDVFVYPIVGHWQDTLPAAEAYRNMWMMGLCAVCMVIVFTFLLFRKIKGEEQCRSITSLE</sequence>
<keyword evidence="9" id="KW-1185">Reference proteome</keyword>
<evidence type="ECO:0000313" key="8">
    <source>
        <dbReference type="EMBL" id="MDK9366218.1"/>
    </source>
</evidence>
<dbReference type="InterPro" id="IPR011701">
    <property type="entry name" value="MFS"/>
</dbReference>
<keyword evidence="5 6" id="KW-0472">Membrane</keyword>
<accession>A0AAP4FYY1</accession>
<proteinExistence type="predicted"/>
<keyword evidence="2" id="KW-1003">Cell membrane</keyword>
<evidence type="ECO:0000256" key="4">
    <source>
        <dbReference type="ARBA" id="ARBA00022989"/>
    </source>
</evidence>
<dbReference type="SUPFAM" id="SSF103473">
    <property type="entry name" value="MFS general substrate transporter"/>
    <property type="match status" value="1"/>
</dbReference>